<keyword evidence="1" id="KW-0812">Transmembrane</keyword>
<keyword evidence="3" id="KW-1185">Reference proteome</keyword>
<feature type="transmembrane region" description="Helical" evidence="1">
    <location>
        <begin position="71"/>
        <end position="92"/>
    </location>
</feature>
<dbReference type="AlphaFoldDB" id="A0A1H9X1A6"/>
<dbReference type="EMBL" id="FOGI01000012">
    <property type="protein sequence ID" value="SES39988.1"/>
    <property type="molecule type" value="Genomic_DNA"/>
</dbReference>
<keyword evidence="1" id="KW-0472">Membrane</keyword>
<evidence type="ECO:0000313" key="3">
    <source>
        <dbReference type="Proteomes" id="UP000199051"/>
    </source>
</evidence>
<feature type="transmembrane region" description="Helical" evidence="1">
    <location>
        <begin position="37"/>
        <end position="59"/>
    </location>
</feature>
<evidence type="ECO:0000256" key="1">
    <source>
        <dbReference type="SAM" id="Phobius"/>
    </source>
</evidence>
<proteinExistence type="predicted"/>
<organism evidence="2 3">
    <name type="scientific">Actinokineospora terrae</name>
    <dbReference type="NCBI Taxonomy" id="155974"/>
    <lineage>
        <taxon>Bacteria</taxon>
        <taxon>Bacillati</taxon>
        <taxon>Actinomycetota</taxon>
        <taxon>Actinomycetes</taxon>
        <taxon>Pseudonocardiales</taxon>
        <taxon>Pseudonocardiaceae</taxon>
        <taxon>Actinokineospora</taxon>
    </lineage>
</organism>
<evidence type="ECO:0000313" key="2">
    <source>
        <dbReference type="EMBL" id="SES39988.1"/>
    </source>
</evidence>
<accession>A0A1H9X1A6</accession>
<name>A0A1H9X1A6_9PSEU</name>
<reference evidence="3" key="1">
    <citation type="submission" date="2016-10" db="EMBL/GenBank/DDBJ databases">
        <authorList>
            <person name="Varghese N."/>
            <person name="Submissions S."/>
        </authorList>
    </citation>
    <scope>NUCLEOTIDE SEQUENCE [LARGE SCALE GENOMIC DNA]</scope>
    <source>
        <strain evidence="3">DSM 44260</strain>
    </source>
</reference>
<keyword evidence="1" id="KW-1133">Transmembrane helix</keyword>
<dbReference type="Proteomes" id="UP000199051">
    <property type="component" value="Unassembled WGS sequence"/>
</dbReference>
<gene>
    <name evidence="2" type="ORF">SAMN04487818_112138</name>
</gene>
<protein>
    <submittedName>
        <fullName evidence="2">Uncharacterized protein</fullName>
    </submittedName>
</protein>
<sequence length="181" mass="18816">MADGGASGQDDLGGPVRHTVSDEVANAAVERLRKRGLVSAIVGVVLLVGVVVFVFGISVRVWGSFLDSPPLVSPLMSFLFAGALMLVVTGVVGRLRWSARAEAIGHFGWTAGVARVDPVVADAVVVELADSRTLRLVTTKPVNLKIPVEIREGDVLVGGEGDASTLVFTNGPVLAAARTIH</sequence>